<keyword evidence="2" id="KW-0238">DNA-binding</keyword>
<dbReference type="CDD" id="cd02208">
    <property type="entry name" value="cupin_RmlC-like"/>
    <property type="match status" value="1"/>
</dbReference>
<dbReference type="RefSeq" id="WP_262685079.1">
    <property type="nucleotide sequence ID" value="NZ_JAOQIO010000069.1"/>
</dbReference>
<dbReference type="InterPro" id="IPR018060">
    <property type="entry name" value="HTH_AraC"/>
</dbReference>
<reference evidence="6 7" key="1">
    <citation type="submission" date="2022-09" db="EMBL/GenBank/DDBJ databases">
        <authorList>
            <person name="Han X.L."/>
            <person name="Wang Q."/>
            <person name="Lu T."/>
        </authorList>
    </citation>
    <scope>NUCLEOTIDE SEQUENCE [LARGE SCALE GENOMIC DNA]</scope>
    <source>
        <strain evidence="6 7">WQ 127069</strain>
    </source>
</reference>
<dbReference type="InterPro" id="IPR009057">
    <property type="entry name" value="Homeodomain-like_sf"/>
</dbReference>
<evidence type="ECO:0000259" key="5">
    <source>
        <dbReference type="PROSITE" id="PS01124"/>
    </source>
</evidence>
<dbReference type="InterPro" id="IPR037923">
    <property type="entry name" value="HTH-like"/>
</dbReference>
<evidence type="ECO:0000256" key="2">
    <source>
        <dbReference type="ARBA" id="ARBA00023125"/>
    </source>
</evidence>
<organism evidence="6 7">
    <name type="scientific">Paenibacillus baimaensis</name>
    <dbReference type="NCBI Taxonomy" id="2982185"/>
    <lineage>
        <taxon>Bacteria</taxon>
        <taxon>Bacillati</taxon>
        <taxon>Bacillota</taxon>
        <taxon>Bacilli</taxon>
        <taxon>Bacillales</taxon>
        <taxon>Paenibacillaceae</taxon>
        <taxon>Paenibacillus</taxon>
    </lineage>
</organism>
<dbReference type="Pfam" id="PF02311">
    <property type="entry name" value="AraC_binding"/>
    <property type="match status" value="1"/>
</dbReference>
<dbReference type="SUPFAM" id="SSF46689">
    <property type="entry name" value="Homeodomain-like"/>
    <property type="match status" value="1"/>
</dbReference>
<evidence type="ECO:0000313" key="6">
    <source>
        <dbReference type="EMBL" id="MCU6793855.1"/>
    </source>
</evidence>
<dbReference type="InterPro" id="IPR014710">
    <property type="entry name" value="RmlC-like_jellyroll"/>
</dbReference>
<dbReference type="Proteomes" id="UP001652445">
    <property type="component" value="Unassembled WGS sequence"/>
</dbReference>
<dbReference type="InterPro" id="IPR020449">
    <property type="entry name" value="Tscrpt_reg_AraC-type_HTH"/>
</dbReference>
<dbReference type="PRINTS" id="PR00032">
    <property type="entry name" value="HTHARAC"/>
</dbReference>
<dbReference type="SUPFAM" id="SSF51215">
    <property type="entry name" value="Regulatory protein AraC"/>
    <property type="match status" value="1"/>
</dbReference>
<dbReference type="EMBL" id="JAOQIO010000069">
    <property type="protein sequence ID" value="MCU6793855.1"/>
    <property type="molecule type" value="Genomic_DNA"/>
</dbReference>
<evidence type="ECO:0000313" key="7">
    <source>
        <dbReference type="Proteomes" id="UP001652445"/>
    </source>
</evidence>
<evidence type="ECO:0000256" key="1">
    <source>
        <dbReference type="ARBA" id="ARBA00023015"/>
    </source>
</evidence>
<dbReference type="Gene3D" id="2.60.120.10">
    <property type="entry name" value="Jelly Rolls"/>
    <property type="match status" value="1"/>
</dbReference>
<gene>
    <name evidence="6" type="ORF">OB236_17270</name>
</gene>
<dbReference type="PROSITE" id="PS01124">
    <property type="entry name" value="HTH_ARAC_FAMILY_2"/>
    <property type="match status" value="1"/>
</dbReference>
<name>A0ABT2UGY2_9BACL</name>
<evidence type="ECO:0000256" key="4">
    <source>
        <dbReference type="SAM" id="MobiDB-lite"/>
    </source>
</evidence>
<accession>A0ABT2UGY2</accession>
<keyword evidence="3" id="KW-0804">Transcription</keyword>
<comment type="caution">
    <text evidence="6">The sequence shown here is derived from an EMBL/GenBank/DDBJ whole genome shotgun (WGS) entry which is preliminary data.</text>
</comment>
<dbReference type="PANTHER" id="PTHR43280:SF2">
    <property type="entry name" value="HTH-TYPE TRANSCRIPTIONAL REGULATOR EXSA"/>
    <property type="match status" value="1"/>
</dbReference>
<proteinExistence type="predicted"/>
<dbReference type="Gene3D" id="1.10.10.60">
    <property type="entry name" value="Homeodomain-like"/>
    <property type="match status" value="2"/>
</dbReference>
<feature type="region of interest" description="Disordered" evidence="4">
    <location>
        <begin position="307"/>
        <end position="330"/>
    </location>
</feature>
<dbReference type="InterPro" id="IPR003313">
    <property type="entry name" value="AraC-bd"/>
</dbReference>
<dbReference type="Pfam" id="PF12833">
    <property type="entry name" value="HTH_18"/>
    <property type="match status" value="1"/>
</dbReference>
<dbReference type="PANTHER" id="PTHR43280">
    <property type="entry name" value="ARAC-FAMILY TRANSCRIPTIONAL REGULATOR"/>
    <property type="match status" value="1"/>
</dbReference>
<sequence length="330" mass="39144">MMLKYYTLSRLSAIDVKWTNSFRVNELFNAHHYNPYYQLIMVSEGPIYIQVEDEKFILEAGETFLLNPWERHWGWKIPEGPSTFYWVQFSSTSPLTELNTQTKPISDYKILHAEKNELRTVENKDSDQLLIPRRFKPSPRYKLLGIFEELVNELKKPIGYFKFRMTTHFCKILEIISTDLLEQHFKDLTLPTSYHIYRQLLNFIHDFYQTDLTKEVIEKRLSRSYEYLSQVFKKHSGMTITHYIHQLQIQRAKHLLDESQIPIQEIAKEIGIADPFYFSKIFKKLVGIPPSTYRENRLSEGRTFLGEDMQKGLTPPRESEYRIAPGSTLL</sequence>
<feature type="domain" description="HTH araC/xylS-type" evidence="5">
    <location>
        <begin position="198"/>
        <end position="296"/>
    </location>
</feature>
<keyword evidence="1" id="KW-0805">Transcription regulation</keyword>
<keyword evidence="7" id="KW-1185">Reference proteome</keyword>
<protein>
    <submittedName>
        <fullName evidence="6">AraC family transcriptional regulator</fullName>
    </submittedName>
</protein>
<dbReference type="SMART" id="SM00342">
    <property type="entry name" value="HTH_ARAC"/>
    <property type="match status" value="1"/>
</dbReference>
<evidence type="ECO:0000256" key="3">
    <source>
        <dbReference type="ARBA" id="ARBA00023163"/>
    </source>
</evidence>